<keyword evidence="2" id="KW-1185">Reference proteome</keyword>
<dbReference type="Proteomes" id="UP001235030">
    <property type="component" value="Chromosome"/>
</dbReference>
<organism evidence="1 2">
    <name type="scientific">Terrisporobacter mayombei</name>
    <dbReference type="NCBI Taxonomy" id="1541"/>
    <lineage>
        <taxon>Bacteria</taxon>
        <taxon>Bacillati</taxon>
        <taxon>Bacillota</taxon>
        <taxon>Clostridia</taxon>
        <taxon>Peptostreptococcales</taxon>
        <taxon>Peptostreptococcaceae</taxon>
        <taxon>Terrisporobacter</taxon>
    </lineage>
</organism>
<proteinExistence type="predicted"/>
<accession>A0ABY9Q5K2</accession>
<protein>
    <submittedName>
        <fullName evidence="1">Uncharacterized protein</fullName>
    </submittedName>
</protein>
<gene>
    <name evidence="1" type="ORF">TEMA_33700</name>
</gene>
<evidence type="ECO:0000313" key="1">
    <source>
        <dbReference type="EMBL" id="WMT82874.1"/>
    </source>
</evidence>
<evidence type="ECO:0000313" key="2">
    <source>
        <dbReference type="Proteomes" id="UP001235030"/>
    </source>
</evidence>
<dbReference type="EMBL" id="CP101637">
    <property type="protein sequence ID" value="WMT82874.1"/>
    <property type="molecule type" value="Genomic_DNA"/>
</dbReference>
<name>A0ABY9Q5K2_9FIRM</name>
<sequence>MEDYERVISIIKKYFPENLKYESYEYQNSKQFMLYKKKRRQYKRNSVYNNYIEKKVKGIFKGYAFRNYIDWDDYKCIEFKINMHKNWPLLDDDFELIKALGGKRRELYISISILANYYYYYFGETCYDFNKENIFEGWHFYDDSEPNSEEEKELLIKLDNILMKEGYKKLDKKLANLVIEDIETEFVELGKVKTFDCLFTDFTIFFS</sequence>
<reference evidence="1 2" key="1">
    <citation type="submission" date="2022-07" db="EMBL/GenBank/DDBJ databases">
        <title>Genome sequence of Terrisporobacter mayombei DSM6539.</title>
        <authorList>
            <person name="Boeer T."/>
            <person name="Bengelsdorf F.R."/>
            <person name="Daniel R."/>
            <person name="Poehlein A."/>
        </authorList>
    </citation>
    <scope>NUCLEOTIDE SEQUENCE [LARGE SCALE GENOMIC DNA]</scope>
    <source>
        <strain evidence="1 2">DSM 6539</strain>
    </source>
</reference>
<dbReference type="RefSeq" id="WP_228105388.1">
    <property type="nucleotide sequence ID" value="NZ_CP101637.1"/>
</dbReference>